<evidence type="ECO:0000256" key="2">
    <source>
        <dbReference type="SAM" id="SignalP"/>
    </source>
</evidence>
<feature type="signal peptide" evidence="2">
    <location>
        <begin position="1"/>
        <end position="25"/>
    </location>
</feature>
<accession>A0A3M7G9W3</accession>
<gene>
    <name evidence="3" type="ORF">D0862_15079</name>
    <name evidence="4" type="ORF">D0864_04781</name>
</gene>
<feature type="region of interest" description="Disordered" evidence="1">
    <location>
        <begin position="601"/>
        <end position="837"/>
    </location>
</feature>
<feature type="compositionally biased region" description="Gly residues" evidence="1">
    <location>
        <begin position="766"/>
        <end position="790"/>
    </location>
</feature>
<reference evidence="5 6" key="1">
    <citation type="journal article" date="2018" name="BMC Genomics">
        <title>Genomic evidence for intraspecific hybridization in a clonal and extremely halotolerant yeast.</title>
        <authorList>
            <person name="Gostincar C."/>
            <person name="Stajich J.E."/>
            <person name="Zupancic J."/>
            <person name="Zalar P."/>
            <person name="Gunde-Cimerman N."/>
        </authorList>
    </citation>
    <scope>NUCLEOTIDE SEQUENCE [LARGE SCALE GENOMIC DNA]</scope>
    <source>
        <strain evidence="4 5">EXF-10513</strain>
        <strain evidence="3 6">EXF-171</strain>
    </source>
</reference>
<name>A0A3M7G9W3_HORWE</name>
<feature type="compositionally biased region" description="Basic and acidic residues" evidence="1">
    <location>
        <begin position="558"/>
        <end position="576"/>
    </location>
</feature>
<evidence type="ECO:0000313" key="3">
    <source>
        <dbReference type="EMBL" id="RMY67497.1"/>
    </source>
</evidence>
<dbReference type="Pfam" id="PF07217">
    <property type="entry name" value="Het-C"/>
    <property type="match status" value="1"/>
</dbReference>
<evidence type="ECO:0000313" key="4">
    <source>
        <dbReference type="EMBL" id="RMY97444.1"/>
    </source>
</evidence>
<dbReference type="InterPro" id="IPR010816">
    <property type="entry name" value="Het-C"/>
</dbReference>
<feature type="compositionally biased region" description="Basic and acidic residues" evidence="1">
    <location>
        <begin position="798"/>
        <end position="809"/>
    </location>
</feature>
<dbReference type="PANTHER" id="PTHR14905:SF11">
    <property type="entry name" value="TINC (EUROFUNG)"/>
    <property type="match status" value="1"/>
</dbReference>
<evidence type="ECO:0008006" key="7">
    <source>
        <dbReference type="Google" id="ProtNLM"/>
    </source>
</evidence>
<feature type="region of interest" description="Disordered" evidence="1">
    <location>
        <begin position="558"/>
        <end position="583"/>
    </location>
</feature>
<dbReference type="Proteomes" id="UP000281468">
    <property type="component" value="Unassembled WGS sequence"/>
</dbReference>
<organism evidence="4 5">
    <name type="scientific">Hortaea werneckii</name>
    <name type="common">Black yeast</name>
    <name type="synonym">Cladosporium werneckii</name>
    <dbReference type="NCBI Taxonomy" id="91943"/>
    <lineage>
        <taxon>Eukaryota</taxon>
        <taxon>Fungi</taxon>
        <taxon>Dikarya</taxon>
        <taxon>Ascomycota</taxon>
        <taxon>Pezizomycotina</taxon>
        <taxon>Dothideomycetes</taxon>
        <taxon>Dothideomycetidae</taxon>
        <taxon>Mycosphaerellales</taxon>
        <taxon>Teratosphaeriaceae</taxon>
        <taxon>Hortaea</taxon>
    </lineage>
</organism>
<feature type="compositionally biased region" description="Basic and acidic residues" evidence="1">
    <location>
        <begin position="670"/>
        <end position="692"/>
    </location>
</feature>
<sequence length="837" mass="93124">MAFKGSTLLPLVAVLILCYATQAHAFGAGNIASTSKIEGSNWRHGDIEDTLLTLLTARAMGGRKFSKLDVKRVYFGNWLRDYSQAVDVGTVKYVSAEAIRLLLWILGFMSFGFGTGEFEVTSKRLGCYRPEEHIDNPKDYAENEDATQYDERLRGPVDEEAELSVDERTGMKRYIASEDAGITTSAGLVRKLFGRSIELGRRYKDSGDERDFYEALRLMGTACHCLEDYSAHSNYTELALIELGERGVFPHVGRNTRMELPGVEHEVYPIVTGTFGGVDFLHSVMGEFSDKATQSELQELEGTLQQSQQADTSMLGEILDKLPSGLLGGDDKKHQADELQAHAQSAQMQNMTITPKEPEAFTEQMEEISKQIYPILEFHDGIMKSITEAIDKVPVLPDLIEELQNQVSLFVFSLLAPFVMPIIKQVQEELRTGSSEVIQSSKEKQLIVFHDDDSSDPTHSMLSKDHFSNVLNEPAGKVASKVIEWVVPQIVQAWDDEDIEIPRTLDRIVTGVLHHPAQRAYGRDGAREGRNLMFEVVERWWTEELSDDARDELREQLSREGVREGKNHKEGVEDSGHGCGKPLGLPSSIVGGLAGNFLGGLGGGGGGGGDGDDRRRRSDSHDDEEVDRTRYERPQRYDDGSYGTRVTETAHRYGGGRRRSDEDEQYEQSQYERREYPSGGAREDFARYEQYGRDAQGGGYGFEDSREERPLYGGGYEERRERRFEEPGGYERRVYEDREREGGYGGRVRRASGGYEEGFRGEEAEFGGGGGYGGGGYGNGGGYASRGGYGQPPVEDEYERRNDDYERRYGGSGGGYGGGGDGGYGGGYGGGYEERRW</sequence>
<dbReference type="EMBL" id="QWIO01000422">
    <property type="protein sequence ID" value="RMY97444.1"/>
    <property type="molecule type" value="Genomic_DNA"/>
</dbReference>
<feature type="compositionally biased region" description="Basic and acidic residues" evidence="1">
    <location>
        <begin position="611"/>
        <end position="620"/>
    </location>
</feature>
<dbReference type="InterPro" id="IPR052577">
    <property type="entry name" value="VWA7"/>
</dbReference>
<feature type="compositionally biased region" description="Gly residues" evidence="1">
    <location>
        <begin position="810"/>
        <end position="831"/>
    </location>
</feature>
<evidence type="ECO:0000313" key="6">
    <source>
        <dbReference type="Proteomes" id="UP000281468"/>
    </source>
</evidence>
<evidence type="ECO:0000256" key="1">
    <source>
        <dbReference type="SAM" id="MobiDB-lite"/>
    </source>
</evidence>
<feature type="chain" id="PRO_5036086457" description="Het-C-domain-containing protein" evidence="2">
    <location>
        <begin position="26"/>
        <end position="837"/>
    </location>
</feature>
<dbReference type="AlphaFoldDB" id="A0A3M7G9W3"/>
<proteinExistence type="predicted"/>
<dbReference type="Proteomes" id="UP000269539">
    <property type="component" value="Unassembled WGS sequence"/>
</dbReference>
<feature type="compositionally biased region" description="Basic and acidic residues" evidence="1">
    <location>
        <begin position="627"/>
        <end position="639"/>
    </location>
</feature>
<feature type="compositionally biased region" description="Basic and acidic residues" evidence="1">
    <location>
        <begin position="703"/>
        <end position="742"/>
    </location>
</feature>
<dbReference type="EMBL" id="QWIQ01001271">
    <property type="protein sequence ID" value="RMY67497.1"/>
    <property type="molecule type" value="Genomic_DNA"/>
</dbReference>
<keyword evidence="2" id="KW-0732">Signal</keyword>
<dbReference type="PANTHER" id="PTHR14905">
    <property type="entry name" value="NG37"/>
    <property type="match status" value="1"/>
</dbReference>
<protein>
    <recommendedName>
        <fullName evidence="7">Het-C-domain-containing protein</fullName>
    </recommendedName>
</protein>
<comment type="caution">
    <text evidence="4">The sequence shown here is derived from an EMBL/GenBank/DDBJ whole genome shotgun (WGS) entry which is preliminary data.</text>
</comment>
<evidence type="ECO:0000313" key="5">
    <source>
        <dbReference type="Proteomes" id="UP000269539"/>
    </source>
</evidence>